<sequence>MVLCGGRHVGDDDGRRLLRSTEQLNQQKQGSECLLVGLGGLVFRNDEDEMKVVAPPDSEIQRCNVLSGLIRFAMSLRKCSPVFLSPRIVASYTTFTKCKGIIKKLMHLFVVVATIEYNNALSCNGLIVHLNNFYELVKSQSNAQGIANKSAHATFLFFTAAFQHVRENIEDLNGRVGARDTDYIFLKGLMESPVMSCLVQVQDHLEETTTFKPVSTNNVELLRDVCQACRRVSGRDAQELANILSGPHFSALLNAHDAVATKSYEPAKPLALEEEAPAVMPETLNDTIRMVGIRKNDDEPLCFVKALYTYDPSKDTLLPCKEIGLAFKQGDILQVLNQEDPNWWQARRVSSSGPAGLIPSQELEERRRAFVRPEYDYATKTKMCGTKITKKKRKTMYESKASAEFEKAELLLYEEVARMPPFERKTLALVGAQGVGRRSLKSKLISYDPVHFGTPLPHTSRPIRENETDGKVYYFVSREVMEADIADNKYLEWGEHGGHLYGTKLDTLRAVIRSGKMCVVDCSPQYLKILNTPEFMPYVVFVAAPQLEHFRQMHEYGRHHGYGSSRNLTFDRAMSRHGSRRARTLESLASLQEDEDLKKTIEESAQLQRAYERYFDTVLVNNNFEKTFEQLKDVIESLSTEPQWVPISWVY</sequence>
<dbReference type="CDD" id="cd11862">
    <property type="entry name" value="SH3_MPP"/>
    <property type="match status" value="1"/>
</dbReference>
<comment type="similarity">
    <text evidence="1">Belongs to the MAGUK family.</text>
</comment>
<dbReference type="SUPFAM" id="SSF52540">
    <property type="entry name" value="P-loop containing nucleoside triphosphate hydrolases"/>
    <property type="match status" value="1"/>
</dbReference>
<dbReference type="Pfam" id="PF07653">
    <property type="entry name" value="SH3_2"/>
    <property type="match status" value="1"/>
</dbReference>
<dbReference type="OMA" id="DISHTIG"/>
<name>A0A9J6FI32_HAELO</name>
<dbReference type="InterPro" id="IPR036892">
    <property type="entry name" value="L27_dom_sf"/>
</dbReference>
<dbReference type="Gene3D" id="3.40.50.300">
    <property type="entry name" value="P-loop containing nucleotide triphosphate hydrolases"/>
    <property type="match status" value="1"/>
</dbReference>
<evidence type="ECO:0000256" key="3">
    <source>
        <dbReference type="PROSITE-ProRule" id="PRU00192"/>
    </source>
</evidence>
<dbReference type="PROSITE" id="PS50052">
    <property type="entry name" value="GUANYLATE_KINASE_2"/>
    <property type="match status" value="1"/>
</dbReference>
<accession>A0A9J6FI32</accession>
<dbReference type="InterPro" id="IPR050716">
    <property type="entry name" value="MAGUK"/>
</dbReference>
<keyword evidence="2 3" id="KW-0728">SH3 domain</keyword>
<dbReference type="PROSITE" id="PS50002">
    <property type="entry name" value="SH3"/>
    <property type="match status" value="1"/>
</dbReference>
<feature type="domain" description="L27" evidence="6">
    <location>
        <begin position="211"/>
        <end position="267"/>
    </location>
</feature>
<feature type="domain" description="Guanylate kinase-like" evidence="5">
    <location>
        <begin position="424"/>
        <end position="636"/>
    </location>
</feature>
<gene>
    <name evidence="7" type="ORF">HPB48_001189</name>
</gene>
<dbReference type="Gene3D" id="2.30.30.40">
    <property type="entry name" value="SH3 Domains"/>
    <property type="match status" value="1"/>
</dbReference>
<dbReference type="InterPro" id="IPR008145">
    <property type="entry name" value="GK/Ca_channel_bsu"/>
</dbReference>
<organism evidence="7 8">
    <name type="scientific">Haemaphysalis longicornis</name>
    <name type="common">Bush tick</name>
    <dbReference type="NCBI Taxonomy" id="44386"/>
    <lineage>
        <taxon>Eukaryota</taxon>
        <taxon>Metazoa</taxon>
        <taxon>Ecdysozoa</taxon>
        <taxon>Arthropoda</taxon>
        <taxon>Chelicerata</taxon>
        <taxon>Arachnida</taxon>
        <taxon>Acari</taxon>
        <taxon>Parasitiformes</taxon>
        <taxon>Ixodida</taxon>
        <taxon>Ixodoidea</taxon>
        <taxon>Ixodidae</taxon>
        <taxon>Haemaphysalinae</taxon>
        <taxon>Haemaphysalis</taxon>
    </lineage>
</organism>
<dbReference type="VEuPathDB" id="VectorBase:HLOH_056234"/>
<evidence type="ECO:0000259" key="4">
    <source>
        <dbReference type="PROSITE" id="PS50002"/>
    </source>
</evidence>
<dbReference type="Pfam" id="PF02828">
    <property type="entry name" value="L27"/>
    <property type="match status" value="1"/>
</dbReference>
<keyword evidence="8" id="KW-1185">Reference proteome</keyword>
<dbReference type="OrthoDB" id="65789at2759"/>
<dbReference type="PROSITE" id="PS51022">
    <property type="entry name" value="L27"/>
    <property type="match status" value="1"/>
</dbReference>
<dbReference type="EMBL" id="JABSTR010000001">
    <property type="protein sequence ID" value="KAH9362714.1"/>
    <property type="molecule type" value="Genomic_DNA"/>
</dbReference>
<dbReference type="SMART" id="SM00072">
    <property type="entry name" value="GuKc"/>
    <property type="match status" value="1"/>
</dbReference>
<comment type="caution">
    <text evidence="7">The sequence shown here is derived from an EMBL/GenBank/DDBJ whole genome shotgun (WGS) entry which is preliminary data.</text>
</comment>
<dbReference type="Pfam" id="PF00625">
    <property type="entry name" value="Guanylate_kin"/>
    <property type="match status" value="2"/>
</dbReference>
<evidence type="ECO:0000313" key="8">
    <source>
        <dbReference type="Proteomes" id="UP000821853"/>
    </source>
</evidence>
<feature type="domain" description="SH3" evidence="4">
    <location>
        <begin position="299"/>
        <end position="368"/>
    </location>
</feature>
<dbReference type="SMART" id="SM00569">
    <property type="entry name" value="L27"/>
    <property type="match status" value="2"/>
</dbReference>
<evidence type="ECO:0000259" key="5">
    <source>
        <dbReference type="PROSITE" id="PS50052"/>
    </source>
</evidence>
<dbReference type="AlphaFoldDB" id="A0A9J6FI32"/>
<dbReference type="InterPro" id="IPR001452">
    <property type="entry name" value="SH3_domain"/>
</dbReference>
<dbReference type="PROSITE" id="PS00856">
    <property type="entry name" value="GUANYLATE_KINASE_1"/>
    <property type="match status" value="1"/>
</dbReference>
<evidence type="ECO:0000313" key="7">
    <source>
        <dbReference type="EMBL" id="KAH9362714.1"/>
    </source>
</evidence>
<dbReference type="InterPro" id="IPR004172">
    <property type="entry name" value="L27_dom"/>
</dbReference>
<dbReference type="GO" id="GO:0030054">
    <property type="term" value="C:cell junction"/>
    <property type="evidence" value="ECO:0007669"/>
    <property type="project" value="UniProtKB-ARBA"/>
</dbReference>
<proteinExistence type="inferred from homology"/>
<dbReference type="Proteomes" id="UP000821853">
    <property type="component" value="Chromosome 1"/>
</dbReference>
<dbReference type="SUPFAM" id="SSF101288">
    <property type="entry name" value="L27 domain"/>
    <property type="match status" value="1"/>
</dbReference>
<dbReference type="InterPro" id="IPR008144">
    <property type="entry name" value="Guanylate_kin-like_dom"/>
</dbReference>
<dbReference type="SMART" id="SM00326">
    <property type="entry name" value="SH3"/>
    <property type="match status" value="1"/>
</dbReference>
<dbReference type="InterPro" id="IPR020590">
    <property type="entry name" value="Guanylate_kinase_CS"/>
</dbReference>
<dbReference type="Gene3D" id="1.10.287.650">
    <property type="entry name" value="L27 domain"/>
    <property type="match status" value="1"/>
</dbReference>
<evidence type="ECO:0000256" key="2">
    <source>
        <dbReference type="ARBA" id="ARBA00022443"/>
    </source>
</evidence>
<reference evidence="7 8" key="1">
    <citation type="journal article" date="2020" name="Cell">
        <title>Large-Scale Comparative Analyses of Tick Genomes Elucidate Their Genetic Diversity and Vector Capacities.</title>
        <authorList>
            <consortium name="Tick Genome and Microbiome Consortium (TIGMIC)"/>
            <person name="Jia N."/>
            <person name="Wang J."/>
            <person name="Shi W."/>
            <person name="Du L."/>
            <person name="Sun Y."/>
            <person name="Zhan W."/>
            <person name="Jiang J.F."/>
            <person name="Wang Q."/>
            <person name="Zhang B."/>
            <person name="Ji P."/>
            <person name="Bell-Sakyi L."/>
            <person name="Cui X.M."/>
            <person name="Yuan T.T."/>
            <person name="Jiang B.G."/>
            <person name="Yang W.F."/>
            <person name="Lam T.T."/>
            <person name="Chang Q.C."/>
            <person name="Ding S.J."/>
            <person name="Wang X.J."/>
            <person name="Zhu J.G."/>
            <person name="Ruan X.D."/>
            <person name="Zhao L."/>
            <person name="Wei J.T."/>
            <person name="Ye R.Z."/>
            <person name="Que T.C."/>
            <person name="Du C.H."/>
            <person name="Zhou Y.H."/>
            <person name="Cheng J.X."/>
            <person name="Dai P.F."/>
            <person name="Guo W.B."/>
            <person name="Han X.H."/>
            <person name="Huang E.J."/>
            <person name="Li L.F."/>
            <person name="Wei W."/>
            <person name="Gao Y.C."/>
            <person name="Liu J.Z."/>
            <person name="Shao H.Z."/>
            <person name="Wang X."/>
            <person name="Wang C.C."/>
            <person name="Yang T.C."/>
            <person name="Huo Q.B."/>
            <person name="Li W."/>
            <person name="Chen H.Y."/>
            <person name="Chen S.E."/>
            <person name="Zhou L.G."/>
            <person name="Ni X.B."/>
            <person name="Tian J.H."/>
            <person name="Sheng Y."/>
            <person name="Liu T."/>
            <person name="Pan Y.S."/>
            <person name="Xia L.Y."/>
            <person name="Li J."/>
            <person name="Zhao F."/>
            <person name="Cao W.C."/>
        </authorList>
    </citation>
    <scope>NUCLEOTIDE SEQUENCE [LARGE SCALE GENOMIC DNA]</scope>
    <source>
        <strain evidence="7">HaeL-2018</strain>
    </source>
</reference>
<dbReference type="FunFam" id="2.30.30.40:FF:000069">
    <property type="entry name" value="MAGUK p55 subfamily member 6"/>
    <property type="match status" value="1"/>
</dbReference>
<dbReference type="InterPro" id="IPR036028">
    <property type="entry name" value="SH3-like_dom_sf"/>
</dbReference>
<dbReference type="PANTHER" id="PTHR23122">
    <property type="entry name" value="MEMBRANE-ASSOCIATED GUANYLATE KINASE MAGUK"/>
    <property type="match status" value="1"/>
</dbReference>
<dbReference type="InterPro" id="IPR027417">
    <property type="entry name" value="P-loop_NTPase"/>
</dbReference>
<evidence type="ECO:0000259" key="6">
    <source>
        <dbReference type="PROSITE" id="PS51022"/>
    </source>
</evidence>
<protein>
    <submittedName>
        <fullName evidence="7">Uncharacterized protein</fullName>
    </submittedName>
</protein>
<dbReference type="InterPro" id="IPR014775">
    <property type="entry name" value="L27_C"/>
</dbReference>
<dbReference type="SUPFAM" id="SSF50044">
    <property type="entry name" value="SH3-domain"/>
    <property type="match status" value="1"/>
</dbReference>
<evidence type="ECO:0000256" key="1">
    <source>
        <dbReference type="ARBA" id="ARBA00007014"/>
    </source>
</evidence>